<evidence type="ECO:0000313" key="2">
    <source>
        <dbReference type="Proteomes" id="UP000053593"/>
    </source>
</evidence>
<organism evidence="1 2">
    <name type="scientific">Collybiopsis luxurians FD-317 M1</name>
    <dbReference type="NCBI Taxonomy" id="944289"/>
    <lineage>
        <taxon>Eukaryota</taxon>
        <taxon>Fungi</taxon>
        <taxon>Dikarya</taxon>
        <taxon>Basidiomycota</taxon>
        <taxon>Agaricomycotina</taxon>
        <taxon>Agaricomycetes</taxon>
        <taxon>Agaricomycetidae</taxon>
        <taxon>Agaricales</taxon>
        <taxon>Marasmiineae</taxon>
        <taxon>Omphalotaceae</taxon>
        <taxon>Collybiopsis</taxon>
        <taxon>Collybiopsis luxurians</taxon>
    </lineage>
</organism>
<keyword evidence="2" id="KW-1185">Reference proteome</keyword>
<dbReference type="Proteomes" id="UP000053593">
    <property type="component" value="Unassembled WGS sequence"/>
</dbReference>
<evidence type="ECO:0000313" key="1">
    <source>
        <dbReference type="EMBL" id="KIK52171.1"/>
    </source>
</evidence>
<dbReference type="AlphaFoldDB" id="A0A0D0BCI1"/>
<dbReference type="HOGENOM" id="CLU_2558517_0_0_1"/>
<name>A0A0D0BCI1_9AGAR</name>
<accession>A0A0D0BCI1</accession>
<protein>
    <submittedName>
        <fullName evidence="1">Uncharacterized protein</fullName>
    </submittedName>
</protein>
<gene>
    <name evidence="1" type="ORF">GYMLUDRAFT_77917</name>
</gene>
<dbReference type="EMBL" id="KN834847">
    <property type="protein sequence ID" value="KIK52171.1"/>
    <property type="molecule type" value="Genomic_DNA"/>
</dbReference>
<reference evidence="1 2" key="1">
    <citation type="submission" date="2014-04" db="EMBL/GenBank/DDBJ databases">
        <title>Evolutionary Origins and Diversification of the Mycorrhizal Mutualists.</title>
        <authorList>
            <consortium name="DOE Joint Genome Institute"/>
            <consortium name="Mycorrhizal Genomics Consortium"/>
            <person name="Kohler A."/>
            <person name="Kuo A."/>
            <person name="Nagy L.G."/>
            <person name="Floudas D."/>
            <person name="Copeland A."/>
            <person name="Barry K.W."/>
            <person name="Cichocki N."/>
            <person name="Veneault-Fourrey C."/>
            <person name="LaButti K."/>
            <person name="Lindquist E.A."/>
            <person name="Lipzen A."/>
            <person name="Lundell T."/>
            <person name="Morin E."/>
            <person name="Murat C."/>
            <person name="Riley R."/>
            <person name="Ohm R."/>
            <person name="Sun H."/>
            <person name="Tunlid A."/>
            <person name="Henrissat B."/>
            <person name="Grigoriev I.V."/>
            <person name="Hibbett D.S."/>
            <person name="Martin F."/>
        </authorList>
    </citation>
    <scope>NUCLEOTIDE SEQUENCE [LARGE SCALE GENOMIC DNA]</scope>
    <source>
        <strain evidence="1 2">FD-317 M1</strain>
    </source>
</reference>
<sequence>MPRSGPVNSLFDRRDEDSTVQTVLEMCASHALVSQGLSCSGRNRIELSNEQLGMLATVNAVECVCTLSLYGGSCLPVLRYSV</sequence>
<proteinExistence type="predicted"/>